<feature type="domain" description="Tyrosine-protein kinase G-rich" evidence="10">
    <location>
        <begin position="364"/>
        <end position="439"/>
    </location>
</feature>
<organism evidence="11 12">
    <name type="scientific">Halanaerobium hydrogeniformans</name>
    <name type="common">Halanaerobium sp. (strain sapolanicus)</name>
    <dbReference type="NCBI Taxonomy" id="656519"/>
    <lineage>
        <taxon>Bacteria</taxon>
        <taxon>Bacillati</taxon>
        <taxon>Bacillota</taxon>
        <taxon>Clostridia</taxon>
        <taxon>Halanaerobiales</taxon>
        <taxon>Halanaerobiaceae</taxon>
        <taxon>Halanaerobium</taxon>
    </lineage>
</organism>
<dbReference type="STRING" id="656519.Halsa_0554"/>
<reference evidence="11 12" key="2">
    <citation type="journal article" date="2011" name="J. Bacteriol.">
        <title>Complete Genome Sequence of the Haloalkaliphilic, Hydrogen Producing Halanaerobium hydrogenoformans.</title>
        <authorList>
            <person name="Brown S.D."/>
            <person name="Begemann M.B."/>
            <person name="Mormile M.R."/>
            <person name="Wall J.D."/>
            <person name="Han C.S."/>
            <person name="Goodwin L.A."/>
            <person name="Pitluck S."/>
            <person name="Land M.L."/>
            <person name="Hauser L.J."/>
            <person name="Elias D.A."/>
        </authorList>
    </citation>
    <scope>NUCLEOTIDE SEQUENCE [LARGE SCALE GENOMIC DNA]</scope>
    <source>
        <strain evidence="12">sapolanicus</strain>
    </source>
</reference>
<feature type="transmembrane region" description="Helical" evidence="8">
    <location>
        <begin position="418"/>
        <end position="440"/>
    </location>
</feature>
<keyword evidence="3" id="KW-1003">Cell membrane</keyword>
<dbReference type="EMBL" id="CP002304">
    <property type="protein sequence ID" value="ADQ14019.1"/>
    <property type="molecule type" value="Genomic_DNA"/>
</dbReference>
<reference evidence="11 12" key="1">
    <citation type="submission" date="2010-11" db="EMBL/GenBank/DDBJ databases">
        <title>Complete sequence of Halanaerobium sp. sapolanicus.</title>
        <authorList>
            <consortium name="US DOE Joint Genome Institute"/>
            <person name="Lucas S."/>
            <person name="Copeland A."/>
            <person name="Lapidus A."/>
            <person name="Cheng J.-F."/>
            <person name="Bruce D."/>
            <person name="Goodwin L."/>
            <person name="Pitluck S."/>
            <person name="Davenport K."/>
            <person name="Detter J.C."/>
            <person name="Han C."/>
            <person name="Tapia R."/>
            <person name="Land M."/>
            <person name="Hauser L."/>
            <person name="Jeffries C."/>
            <person name="Kyrpides N."/>
            <person name="Ivanova N."/>
            <person name="Mikhailova N."/>
            <person name="Begemann M.B."/>
            <person name="Mormile M.R."/>
            <person name="Wall J.D."/>
            <person name="Elias D.A."/>
            <person name="Woyke T."/>
        </authorList>
    </citation>
    <scope>NUCLEOTIDE SEQUENCE [LARGE SCALE GENOMIC DNA]</scope>
    <source>
        <strain evidence="12">sapolanicus</strain>
    </source>
</reference>
<protein>
    <submittedName>
        <fullName evidence="11">Lipopolysaccharide biosynthesis protein</fullName>
    </submittedName>
</protein>
<evidence type="ECO:0000256" key="3">
    <source>
        <dbReference type="ARBA" id="ARBA00022475"/>
    </source>
</evidence>
<keyword evidence="4 8" id="KW-0812">Transmembrane</keyword>
<keyword evidence="12" id="KW-1185">Reference proteome</keyword>
<keyword evidence="5 8" id="KW-1133">Transmembrane helix</keyword>
<evidence type="ECO:0000256" key="4">
    <source>
        <dbReference type="ARBA" id="ARBA00022692"/>
    </source>
</evidence>
<dbReference type="PANTHER" id="PTHR32309">
    <property type="entry name" value="TYROSINE-PROTEIN KINASE"/>
    <property type="match status" value="1"/>
</dbReference>
<dbReference type="RefSeq" id="WP_013405123.1">
    <property type="nucleotide sequence ID" value="NC_014654.1"/>
</dbReference>
<dbReference type="KEGG" id="has:Halsa_0554"/>
<keyword evidence="6 8" id="KW-0472">Membrane</keyword>
<dbReference type="OrthoDB" id="2360475at2"/>
<dbReference type="HOGENOM" id="CLU_009912_5_2_9"/>
<evidence type="ECO:0000313" key="12">
    <source>
        <dbReference type="Proteomes" id="UP000007434"/>
    </source>
</evidence>
<evidence type="ECO:0000313" key="11">
    <source>
        <dbReference type="EMBL" id="ADQ14019.1"/>
    </source>
</evidence>
<proteinExistence type="inferred from homology"/>
<evidence type="ECO:0000256" key="5">
    <source>
        <dbReference type="ARBA" id="ARBA00022989"/>
    </source>
</evidence>
<evidence type="ECO:0000256" key="1">
    <source>
        <dbReference type="ARBA" id="ARBA00004651"/>
    </source>
</evidence>
<dbReference type="AlphaFoldDB" id="E4RPJ6"/>
<evidence type="ECO:0000256" key="6">
    <source>
        <dbReference type="ARBA" id="ARBA00023136"/>
    </source>
</evidence>
<comment type="subcellular location">
    <subcellularLocation>
        <location evidence="1">Cell membrane</location>
        <topology evidence="1">Multi-pass membrane protein</topology>
    </subcellularLocation>
</comment>
<dbReference type="GO" id="GO:0004713">
    <property type="term" value="F:protein tyrosine kinase activity"/>
    <property type="evidence" value="ECO:0007669"/>
    <property type="project" value="TreeGrafter"/>
</dbReference>
<evidence type="ECO:0000259" key="9">
    <source>
        <dbReference type="Pfam" id="PF02706"/>
    </source>
</evidence>
<comment type="similarity">
    <text evidence="2">Belongs to the CpsC/CapA family.</text>
</comment>
<dbReference type="Pfam" id="PF13807">
    <property type="entry name" value="GNVR"/>
    <property type="match status" value="1"/>
</dbReference>
<dbReference type="GO" id="GO:0005886">
    <property type="term" value="C:plasma membrane"/>
    <property type="evidence" value="ECO:0007669"/>
    <property type="project" value="UniProtKB-SubCell"/>
</dbReference>
<evidence type="ECO:0000256" key="2">
    <source>
        <dbReference type="ARBA" id="ARBA00006683"/>
    </source>
</evidence>
<dbReference type="InterPro" id="IPR032807">
    <property type="entry name" value="GNVR"/>
</dbReference>
<evidence type="ECO:0000256" key="7">
    <source>
        <dbReference type="SAM" id="Coils"/>
    </source>
</evidence>
<keyword evidence="7" id="KW-0175">Coiled coil</keyword>
<gene>
    <name evidence="11" type="ordered locus">Halsa_0554</name>
</gene>
<dbReference type="Pfam" id="PF02706">
    <property type="entry name" value="Wzz"/>
    <property type="match status" value="1"/>
</dbReference>
<evidence type="ECO:0000256" key="8">
    <source>
        <dbReference type="SAM" id="Phobius"/>
    </source>
</evidence>
<dbReference type="InterPro" id="IPR050445">
    <property type="entry name" value="Bact_polysacc_biosynth/exp"/>
</dbReference>
<evidence type="ECO:0000259" key="10">
    <source>
        <dbReference type="Pfam" id="PF13807"/>
    </source>
</evidence>
<feature type="transmembrane region" description="Helical" evidence="8">
    <location>
        <begin position="28"/>
        <end position="45"/>
    </location>
</feature>
<feature type="coiled-coil region" evidence="7">
    <location>
        <begin position="154"/>
        <end position="235"/>
    </location>
</feature>
<sequence length="487" mass="56074">MQDDYINNEEIYEIDLREYLMIIWHKKWLIIALVAIAIIASFFLTQQMERIYQTSTLVMVQTDSGAASLFEEQLAFGGRNEKTINTYSRIFTSRLILDKVIRDVELKNEAGEYISAGALRGNISIQSGGESDLMTIEVEYNDPAIAQKIADSLVENMQYEIRELNQASLRAANEFIDSQLENTQHRLLDLEDELLDYRENNEILMPETQAQSLLSRSTELEAKLLEAEIMQEEAQLSINEINNTLESVDRDESLNRNPEITEIQSQLNTLYTELEGLKTKYTKKHPEVLNIQARIDSLEARLREKTEEIMAGRIERTDPLYSDFNNQLINLEVQMVTSEAKVNSYRDLAAEVEEELAAFPAAELHYLRLQREKNITEEIYLLLRNRKEEISIQQAMQTSDIFVIDAAHLPTNPVRPNLTLNIAIAAVLALMLAVFIIFMLEFLNNRIKNENDLENISDLPVLGIIPDLDEIDHHKNYGEEDQDEKEK</sequence>
<accession>E4RPJ6</accession>
<dbReference type="InterPro" id="IPR003856">
    <property type="entry name" value="LPS_length_determ_N"/>
</dbReference>
<dbReference type="Proteomes" id="UP000007434">
    <property type="component" value="Chromosome"/>
</dbReference>
<dbReference type="eggNOG" id="COG3206">
    <property type="taxonomic scope" value="Bacteria"/>
</dbReference>
<feature type="coiled-coil region" evidence="7">
    <location>
        <begin position="260"/>
        <end position="355"/>
    </location>
</feature>
<dbReference type="PANTHER" id="PTHR32309:SF13">
    <property type="entry name" value="FERRIC ENTEROBACTIN TRANSPORT PROTEIN FEPE"/>
    <property type="match status" value="1"/>
</dbReference>
<feature type="domain" description="Polysaccharide chain length determinant N-terminal" evidence="9">
    <location>
        <begin position="13"/>
        <end position="103"/>
    </location>
</feature>
<name>E4RPJ6_HALHG</name>